<evidence type="ECO:0000256" key="1">
    <source>
        <dbReference type="SAM" id="MobiDB-lite"/>
    </source>
</evidence>
<keyword evidence="3" id="KW-1185">Reference proteome</keyword>
<accession>A0A9R1W262</accession>
<organism evidence="2 3">
    <name type="scientific">Lactuca sativa</name>
    <name type="common">Garden lettuce</name>
    <dbReference type="NCBI Taxonomy" id="4236"/>
    <lineage>
        <taxon>Eukaryota</taxon>
        <taxon>Viridiplantae</taxon>
        <taxon>Streptophyta</taxon>
        <taxon>Embryophyta</taxon>
        <taxon>Tracheophyta</taxon>
        <taxon>Spermatophyta</taxon>
        <taxon>Magnoliopsida</taxon>
        <taxon>eudicotyledons</taxon>
        <taxon>Gunneridae</taxon>
        <taxon>Pentapetalae</taxon>
        <taxon>asterids</taxon>
        <taxon>campanulids</taxon>
        <taxon>Asterales</taxon>
        <taxon>Asteraceae</taxon>
        <taxon>Cichorioideae</taxon>
        <taxon>Cichorieae</taxon>
        <taxon>Lactucinae</taxon>
        <taxon>Lactuca</taxon>
    </lineage>
</organism>
<name>A0A9R1W262_LACSA</name>
<comment type="caution">
    <text evidence="2">The sequence shown here is derived from an EMBL/GenBank/DDBJ whole genome shotgun (WGS) entry which is preliminary data.</text>
</comment>
<evidence type="ECO:0000313" key="2">
    <source>
        <dbReference type="EMBL" id="KAJ0215759.1"/>
    </source>
</evidence>
<dbReference type="AlphaFoldDB" id="A0A9R1W262"/>
<feature type="region of interest" description="Disordered" evidence="1">
    <location>
        <begin position="1"/>
        <end position="26"/>
    </location>
</feature>
<evidence type="ECO:0000313" key="3">
    <source>
        <dbReference type="Proteomes" id="UP000235145"/>
    </source>
</evidence>
<reference evidence="2 3" key="1">
    <citation type="journal article" date="2017" name="Nat. Commun.">
        <title>Genome assembly with in vitro proximity ligation data and whole-genome triplication in lettuce.</title>
        <authorList>
            <person name="Reyes-Chin-Wo S."/>
            <person name="Wang Z."/>
            <person name="Yang X."/>
            <person name="Kozik A."/>
            <person name="Arikit S."/>
            <person name="Song C."/>
            <person name="Xia L."/>
            <person name="Froenicke L."/>
            <person name="Lavelle D.O."/>
            <person name="Truco M.J."/>
            <person name="Xia R."/>
            <person name="Zhu S."/>
            <person name="Xu C."/>
            <person name="Xu H."/>
            <person name="Xu X."/>
            <person name="Cox K."/>
            <person name="Korf I."/>
            <person name="Meyers B.C."/>
            <person name="Michelmore R.W."/>
        </authorList>
    </citation>
    <scope>NUCLEOTIDE SEQUENCE [LARGE SCALE GENOMIC DNA]</scope>
    <source>
        <strain evidence="3">cv. Salinas</strain>
        <tissue evidence="2">Seedlings</tissue>
    </source>
</reference>
<proteinExistence type="predicted"/>
<sequence length="126" mass="13904">MVVTHFGAGGSRSRSGLGSGSGAGDEEMRKTRYHDMLRADIWKHVRYSACPTLEDIIARHFDMRNTWRLKEMPLGIGELKSLQTLFSDISLAITELMKLESLHGKVCIVGLGNVQNAMDARAANLS</sequence>
<gene>
    <name evidence="2" type="ORF">LSAT_V11C300149170</name>
</gene>
<dbReference type="EMBL" id="NBSK02000003">
    <property type="protein sequence ID" value="KAJ0215759.1"/>
    <property type="molecule type" value="Genomic_DNA"/>
</dbReference>
<dbReference type="Proteomes" id="UP000235145">
    <property type="component" value="Unassembled WGS sequence"/>
</dbReference>
<protein>
    <submittedName>
        <fullName evidence="2">Uncharacterized protein</fullName>
    </submittedName>
</protein>